<dbReference type="Pfam" id="PF00353">
    <property type="entry name" value="HemolysinCabind"/>
    <property type="match status" value="3"/>
</dbReference>
<protein>
    <recommendedName>
        <fullName evidence="6">Peptidase M10 serralysin C-terminal domain-containing protein</fullName>
    </recommendedName>
</protein>
<evidence type="ECO:0000256" key="4">
    <source>
        <dbReference type="ARBA" id="ARBA00022737"/>
    </source>
</evidence>
<dbReference type="AlphaFoldDB" id="A0A398BV97"/>
<evidence type="ECO:0000256" key="1">
    <source>
        <dbReference type="ARBA" id="ARBA00001913"/>
    </source>
</evidence>
<dbReference type="PANTHER" id="PTHR38340:SF1">
    <property type="entry name" value="S-LAYER PROTEIN"/>
    <property type="match status" value="1"/>
</dbReference>
<evidence type="ECO:0000259" key="6">
    <source>
        <dbReference type="Pfam" id="PF08548"/>
    </source>
</evidence>
<dbReference type="GO" id="GO:0005615">
    <property type="term" value="C:extracellular space"/>
    <property type="evidence" value="ECO:0007669"/>
    <property type="project" value="InterPro"/>
</dbReference>
<name>A0A398BV97_9RHOB</name>
<dbReference type="InterPro" id="IPR001343">
    <property type="entry name" value="Hemolysn_Ca-bd"/>
</dbReference>
<dbReference type="OrthoDB" id="733404at2"/>
<dbReference type="InterPro" id="IPR013858">
    <property type="entry name" value="Peptidase_M10B_C"/>
</dbReference>
<dbReference type="PRINTS" id="PR00313">
    <property type="entry name" value="CABNDNGRPT"/>
</dbReference>
<dbReference type="InterPro" id="IPR011049">
    <property type="entry name" value="Serralysin-like_metalloprot_C"/>
</dbReference>
<dbReference type="PROSITE" id="PS00330">
    <property type="entry name" value="HEMOLYSIN_CALCIUM"/>
    <property type="match status" value="3"/>
</dbReference>
<proteinExistence type="predicted"/>
<dbReference type="Pfam" id="PF08548">
    <property type="entry name" value="Peptidase_M10_C"/>
    <property type="match status" value="1"/>
</dbReference>
<accession>A0A398BV97</accession>
<dbReference type="GO" id="GO:0005509">
    <property type="term" value="F:calcium ion binding"/>
    <property type="evidence" value="ECO:0007669"/>
    <property type="project" value="InterPro"/>
</dbReference>
<organism evidence="7 8">
    <name type="scientific">Gemmobacter lutimaris</name>
    <dbReference type="NCBI Taxonomy" id="2306023"/>
    <lineage>
        <taxon>Bacteria</taxon>
        <taxon>Pseudomonadati</taxon>
        <taxon>Pseudomonadota</taxon>
        <taxon>Alphaproteobacteria</taxon>
        <taxon>Rhodobacterales</taxon>
        <taxon>Paracoccaceae</taxon>
        <taxon>Gemmobacter</taxon>
    </lineage>
</organism>
<dbReference type="Proteomes" id="UP000266649">
    <property type="component" value="Unassembled WGS sequence"/>
</dbReference>
<gene>
    <name evidence="7" type="ORF">D2N39_03865</name>
</gene>
<dbReference type="InterPro" id="IPR050557">
    <property type="entry name" value="RTX_toxin/Mannuronan_C5-epim"/>
</dbReference>
<keyword evidence="3" id="KW-0964">Secreted</keyword>
<sequence length="650" mass="66952">MATLTAFIPDDVAFNLTARDSVVFSAATGNPVTVASDSSAEFYAAVWVVNGSLTLGSAGGVELVKTYDDATTNFYGLLVKGTAEAINAALDGLAYTTFSTDTVQGNIGYPAPWTPTGHDDMLMVYVSDTEPADEDVVMNMDYMLNIDILADDDTTGPVVALTGADENATQTTETSATFAWEGQDDTAIARYEYSLDGGASWMATAATSVTLTDLAAGPQSFMLRAVDTLGNTGAAVTDSWMVVQATNMMKATAEIDVLVGGAGDDILVPQHAADIPGDTYDGGAGYDILKITTSMMMIDLPANGFDFTGATVLGIEELSFNYMPMPMPGQVIFSSDQFGAGLISNDLVVRGTWGSNDIVVNLVDGDSRFDASGWSFPVAYMGLSAGETAMTEIVDGVPTGNASSMWGHYIYTGSRSAYVGHDVGAGSEPVLGGWDHGVVYANGMAGDTIRLFGSEGANRISGTVVEDHIYGAAGADTLSGYRGDDRIWGGGKADRLLGGAGDDTLSGGTGGDTLRGQSGDDRLNGGKGGDHLDGGAGADTLVGGDGRDMLTGGAGGDLFVFSSAGHSAPDGASRDLVTDFTQGEDLIDLAGLGRLHWQGDVAFDGAAGALRASVTGDTTLIEADLDGDGRADFSLELTGQHQLLASDFLL</sequence>
<keyword evidence="8" id="KW-1185">Reference proteome</keyword>
<dbReference type="RefSeq" id="WP_147373449.1">
    <property type="nucleotide sequence ID" value="NZ_QXXQ01000002.1"/>
</dbReference>
<feature type="compositionally biased region" description="Basic and acidic residues" evidence="5">
    <location>
        <begin position="518"/>
        <end position="533"/>
    </location>
</feature>
<evidence type="ECO:0000313" key="8">
    <source>
        <dbReference type="Proteomes" id="UP000266649"/>
    </source>
</evidence>
<dbReference type="EMBL" id="QXXQ01000002">
    <property type="protein sequence ID" value="RID92821.1"/>
    <property type="molecule type" value="Genomic_DNA"/>
</dbReference>
<dbReference type="Gene3D" id="2.150.10.10">
    <property type="entry name" value="Serralysin-like metalloprotease, C-terminal"/>
    <property type="match status" value="1"/>
</dbReference>
<evidence type="ECO:0000256" key="2">
    <source>
        <dbReference type="ARBA" id="ARBA00004613"/>
    </source>
</evidence>
<comment type="cofactor">
    <cofactor evidence="1">
        <name>Ca(2+)</name>
        <dbReference type="ChEBI" id="CHEBI:29108"/>
    </cofactor>
</comment>
<evidence type="ECO:0000313" key="7">
    <source>
        <dbReference type="EMBL" id="RID92821.1"/>
    </source>
</evidence>
<dbReference type="InterPro" id="IPR018511">
    <property type="entry name" value="Hemolysin-typ_Ca-bd_CS"/>
</dbReference>
<feature type="region of interest" description="Disordered" evidence="5">
    <location>
        <begin position="499"/>
        <end position="538"/>
    </location>
</feature>
<evidence type="ECO:0000256" key="5">
    <source>
        <dbReference type="SAM" id="MobiDB-lite"/>
    </source>
</evidence>
<feature type="domain" description="Peptidase M10 serralysin C-terminal" evidence="6">
    <location>
        <begin position="540"/>
        <end position="649"/>
    </location>
</feature>
<comment type="caution">
    <text evidence="7">The sequence shown here is derived from an EMBL/GenBank/DDBJ whole genome shotgun (WGS) entry which is preliminary data.</text>
</comment>
<comment type="subcellular location">
    <subcellularLocation>
        <location evidence="2">Secreted</location>
    </subcellularLocation>
</comment>
<dbReference type="PANTHER" id="PTHR38340">
    <property type="entry name" value="S-LAYER PROTEIN"/>
    <property type="match status" value="1"/>
</dbReference>
<dbReference type="SUPFAM" id="SSF51120">
    <property type="entry name" value="beta-Roll"/>
    <property type="match status" value="2"/>
</dbReference>
<evidence type="ECO:0000256" key="3">
    <source>
        <dbReference type="ARBA" id="ARBA00022525"/>
    </source>
</evidence>
<keyword evidence="4" id="KW-0677">Repeat</keyword>
<reference evidence="7 8" key="1">
    <citation type="submission" date="2018-09" db="EMBL/GenBank/DDBJ databases">
        <title>Gemmobacter lutimaris sp. nov., a marine bacterium isolated from tidal flat.</title>
        <authorList>
            <person name="Lee D.W."/>
            <person name="Yoo Y."/>
            <person name="Kim J.-J."/>
            <person name="Kim B.S."/>
        </authorList>
    </citation>
    <scope>NUCLEOTIDE SEQUENCE [LARGE SCALE GENOMIC DNA]</scope>
    <source>
        <strain evidence="7 8">YJ-T1-11</strain>
    </source>
</reference>